<evidence type="ECO:0000256" key="6">
    <source>
        <dbReference type="ARBA" id="ARBA00023002"/>
    </source>
</evidence>
<dbReference type="EMBL" id="PEBV01000008">
    <property type="protein sequence ID" value="PTQ53937.1"/>
    <property type="molecule type" value="Genomic_DNA"/>
</dbReference>
<evidence type="ECO:0000313" key="14">
    <source>
        <dbReference type="Proteomes" id="UP000243024"/>
    </source>
</evidence>
<evidence type="ECO:0000256" key="2">
    <source>
        <dbReference type="ARBA" id="ARBA00012695"/>
    </source>
</evidence>
<dbReference type="PANTHER" id="PTHR13914">
    <property type="entry name" value="PROLINE OXIDASE"/>
    <property type="match status" value="1"/>
</dbReference>
<dbReference type="Proteomes" id="UP000244180">
    <property type="component" value="Unassembled WGS sequence"/>
</dbReference>
<keyword evidence="4 10" id="KW-0547">Nucleotide-binding</keyword>
<keyword evidence="3" id="KW-0285">Flavoprotein</keyword>
<dbReference type="STRING" id="1484.SA87_01520"/>
<dbReference type="InterPro" id="IPR008219">
    <property type="entry name" value="PRODH_bac_arc"/>
</dbReference>
<evidence type="ECO:0000256" key="1">
    <source>
        <dbReference type="ARBA" id="ARBA00004739"/>
    </source>
</evidence>
<dbReference type="RefSeq" id="WP_066203198.1">
    <property type="nucleotide sequence ID" value="NZ_CBCSAS010000026.1"/>
</dbReference>
<dbReference type="Gene3D" id="3.20.20.220">
    <property type="match status" value="1"/>
</dbReference>
<accession>A0A132N8Z3</accession>
<dbReference type="AlphaFoldDB" id="A0A132N8Z3"/>
<dbReference type="EC" id="1.5.5.2" evidence="2"/>
<evidence type="ECO:0000256" key="4">
    <source>
        <dbReference type="ARBA" id="ARBA00022741"/>
    </source>
</evidence>
<evidence type="ECO:0000256" key="8">
    <source>
        <dbReference type="ARBA" id="ARBA00048779"/>
    </source>
</evidence>
<keyword evidence="6" id="KW-0560">Oxidoreductase</keyword>
<dbReference type="SUPFAM" id="SSF51730">
    <property type="entry name" value="FAD-linked oxidoreductase"/>
    <property type="match status" value="1"/>
</dbReference>
<dbReference type="Pfam" id="PF01619">
    <property type="entry name" value="Pro_dh"/>
    <property type="match status" value="1"/>
</dbReference>
<keyword evidence="7" id="KW-0642">Proline metabolism</keyword>
<keyword evidence="5 10" id="KW-0274">FAD</keyword>
<dbReference type="OrthoDB" id="9773461at2"/>
<proteinExistence type="predicted"/>
<feature type="binding site" evidence="9">
    <location>
        <position position="288"/>
    </location>
    <ligand>
        <name>substrate</name>
    </ligand>
</feature>
<dbReference type="GO" id="GO:0004657">
    <property type="term" value="F:proline dehydrogenase activity"/>
    <property type="evidence" value="ECO:0007669"/>
    <property type="project" value="UniProtKB-EC"/>
</dbReference>
<protein>
    <recommendedName>
        <fullName evidence="2">proline dehydrogenase</fullName>
        <ecNumber evidence="2">1.5.5.2</ecNumber>
    </recommendedName>
</protein>
<dbReference type="GO" id="GO:0010133">
    <property type="term" value="P:L-proline catabolic process to L-glutamate"/>
    <property type="evidence" value="ECO:0007669"/>
    <property type="project" value="UniProtKB-UniPathway"/>
</dbReference>
<dbReference type="EMBL" id="JXBB01000060">
    <property type="protein sequence ID" value="OAR03435.1"/>
    <property type="molecule type" value="Genomic_DNA"/>
</dbReference>
<dbReference type="InterPro" id="IPR029041">
    <property type="entry name" value="FAD-linked_oxidoreductase-like"/>
</dbReference>
<feature type="binding site" evidence="9">
    <location>
        <position position="98"/>
    </location>
    <ligand>
        <name>substrate</name>
    </ligand>
</feature>
<comment type="catalytic activity">
    <reaction evidence="8">
        <text>L-proline + a quinone = (S)-1-pyrroline-5-carboxylate + a quinol + H(+)</text>
        <dbReference type="Rhea" id="RHEA:23784"/>
        <dbReference type="ChEBI" id="CHEBI:15378"/>
        <dbReference type="ChEBI" id="CHEBI:17388"/>
        <dbReference type="ChEBI" id="CHEBI:24646"/>
        <dbReference type="ChEBI" id="CHEBI:60039"/>
        <dbReference type="ChEBI" id="CHEBI:132124"/>
        <dbReference type="EC" id="1.5.5.2"/>
    </reaction>
</comment>
<comment type="cofactor">
    <cofactor evidence="10">
        <name>FAD</name>
        <dbReference type="ChEBI" id="CHEBI:57692"/>
    </cofactor>
    <text evidence="10">Binds 1 FAD per subunit.</text>
</comment>
<feature type="binding site" evidence="10">
    <location>
        <begin position="226"/>
        <end position="227"/>
    </location>
    <ligand>
        <name>FAD</name>
        <dbReference type="ChEBI" id="CHEBI:57692"/>
    </ligand>
</feature>
<reference evidence="12 14" key="1">
    <citation type="submission" date="2015-09" db="EMBL/GenBank/DDBJ databases">
        <title>Draft genome sequence of Hydrogenibacillus schlegelii DSM 2000.</title>
        <authorList>
            <person name="Hemp J."/>
        </authorList>
    </citation>
    <scope>NUCLEOTIDE SEQUENCE [LARGE SCALE GENOMIC DNA]</scope>
    <source>
        <strain evidence="12 14">MA 48</strain>
    </source>
</reference>
<dbReference type="InterPro" id="IPR002872">
    <property type="entry name" value="Proline_DH_dom"/>
</dbReference>
<comment type="caution">
    <text evidence="13">The sequence shown here is derived from an EMBL/GenBank/DDBJ whole genome shotgun (WGS) entry which is preliminary data.</text>
</comment>
<evidence type="ECO:0000256" key="9">
    <source>
        <dbReference type="PIRSR" id="PIRSR000196-1"/>
    </source>
</evidence>
<sequence>MSTFMQNTFLYLSKSRLANRLARRYGLRLGARRFVAGETVEEAMVRVKAFNDRGIQATVDHLGEFVTSRAEAEAAAAAAIEALRAMDRAGVDAYLSVKLTQLGLDVDEALAHAHMRRILSEAKRRGRFVRIDIEDYARNEATFRLFRALLDEFGPETIGIAMQAYLYKSADDLEALLPDRPNIRFVKGAYKEPPSVAYPNKADVDENYFRLVARHLSAGGYAAVATHDERLIERVKAYVREAGIPRERFEFQMLYGIKESLLERLAREGYTARVYVPYGIDWYGYTMRRLAERPENAWFVLRSLFAR</sequence>
<evidence type="ECO:0000256" key="10">
    <source>
        <dbReference type="PIRSR" id="PIRSR000196-2"/>
    </source>
</evidence>
<name>A0A132N8Z3_HYDSH</name>
<keyword evidence="14" id="KW-1185">Reference proteome</keyword>
<dbReference type="PANTHER" id="PTHR13914:SF0">
    <property type="entry name" value="PROLINE DEHYDROGENASE 1, MITOCHONDRIAL"/>
    <property type="match status" value="1"/>
</dbReference>
<organism evidence="13 15">
    <name type="scientific">Hydrogenibacillus schlegelii</name>
    <name type="common">Bacillus schlegelii</name>
    <dbReference type="NCBI Taxonomy" id="1484"/>
    <lineage>
        <taxon>Bacteria</taxon>
        <taxon>Bacillati</taxon>
        <taxon>Bacillota</taxon>
        <taxon>Bacilli</taxon>
        <taxon>Bacillales</taxon>
        <taxon>Bacillales Family X. Incertae Sedis</taxon>
        <taxon>Hydrogenibacillus</taxon>
    </lineage>
</organism>
<feature type="domain" description="Proline dehydrogenase" evidence="11">
    <location>
        <begin position="46"/>
        <end position="300"/>
    </location>
</feature>
<dbReference type="UniPathway" id="UPA00261">
    <property type="reaction ID" value="UER00373"/>
</dbReference>
<dbReference type="GO" id="GO:0000166">
    <property type="term" value="F:nucleotide binding"/>
    <property type="evidence" value="ECO:0007669"/>
    <property type="project" value="UniProtKB-KW"/>
</dbReference>
<gene>
    <name evidence="13" type="ORF">HSCHL_1090</name>
    <name evidence="12" type="ORF">SA87_01520</name>
</gene>
<feature type="binding site" evidence="10">
    <location>
        <position position="163"/>
    </location>
    <ligand>
        <name>FAD</name>
        <dbReference type="ChEBI" id="CHEBI:57692"/>
    </ligand>
</feature>
<comment type="pathway">
    <text evidence="1">Amino-acid degradation; L-proline degradation into L-glutamate; L-glutamate from L-proline: step 1/2.</text>
</comment>
<dbReference type="Proteomes" id="UP000243024">
    <property type="component" value="Unassembled WGS sequence"/>
</dbReference>
<evidence type="ECO:0000256" key="3">
    <source>
        <dbReference type="ARBA" id="ARBA00022630"/>
    </source>
</evidence>
<reference evidence="13 15" key="2">
    <citation type="submission" date="2017-08" db="EMBL/GenBank/DDBJ databases">
        <title>Burning lignite coal seam in the remote Altai Mountains harbors a hydrogen-driven thermophilic microbial community.</title>
        <authorList>
            <person name="Kadnikov V.V."/>
            <person name="Mardanov A.V."/>
            <person name="Ivasenko D."/>
            <person name="Beletsky A.V."/>
            <person name="Karnachuk O.V."/>
            <person name="Ravin N.V."/>
        </authorList>
    </citation>
    <scope>NUCLEOTIDE SEQUENCE [LARGE SCALE GENOMIC DNA]</scope>
    <source>
        <strain evidence="13">AL33</strain>
    </source>
</reference>
<evidence type="ECO:0000313" key="12">
    <source>
        <dbReference type="EMBL" id="OAR03435.1"/>
    </source>
</evidence>
<evidence type="ECO:0000256" key="7">
    <source>
        <dbReference type="ARBA" id="ARBA00023062"/>
    </source>
</evidence>
<feature type="binding site" evidence="9">
    <location>
        <position position="289"/>
    </location>
    <ligand>
        <name>substrate</name>
    </ligand>
</feature>
<evidence type="ECO:0000313" key="13">
    <source>
        <dbReference type="EMBL" id="PTQ53937.1"/>
    </source>
</evidence>
<evidence type="ECO:0000256" key="5">
    <source>
        <dbReference type="ARBA" id="ARBA00022827"/>
    </source>
</evidence>
<feature type="binding site" evidence="10">
    <location>
        <begin position="187"/>
        <end position="189"/>
    </location>
    <ligand>
        <name>FAD</name>
        <dbReference type="ChEBI" id="CHEBI:57692"/>
    </ligand>
</feature>
<evidence type="ECO:0000259" key="11">
    <source>
        <dbReference type="Pfam" id="PF01619"/>
    </source>
</evidence>
<dbReference type="PIRSF" id="PIRSF000196">
    <property type="entry name" value="Pro_dehydrog"/>
    <property type="match status" value="1"/>
</dbReference>
<dbReference type="InterPro" id="IPR015659">
    <property type="entry name" value="Proline_oxidase"/>
</dbReference>
<evidence type="ECO:0000313" key="15">
    <source>
        <dbReference type="Proteomes" id="UP000244180"/>
    </source>
</evidence>
<feature type="binding site" evidence="10">
    <location>
        <position position="201"/>
    </location>
    <ligand>
        <name>FAD</name>
        <dbReference type="ChEBI" id="CHEBI:57692"/>
    </ligand>
</feature>